<evidence type="ECO:0000313" key="4">
    <source>
        <dbReference type="EMBL" id="CAD7442031.1"/>
    </source>
</evidence>
<name>A0A7R9HZN3_9NEOP</name>
<dbReference type="PRINTS" id="PR00111">
    <property type="entry name" value="ABHYDROLASE"/>
</dbReference>
<dbReference type="AlphaFoldDB" id="A0A7R9HZN3"/>
<evidence type="ECO:0008006" key="5">
    <source>
        <dbReference type="Google" id="ProtNLM"/>
    </source>
</evidence>
<dbReference type="SUPFAM" id="SSF56112">
    <property type="entry name" value="Protein kinase-like (PK-like)"/>
    <property type="match status" value="1"/>
</dbReference>
<reference evidence="4" key="1">
    <citation type="submission" date="2020-11" db="EMBL/GenBank/DDBJ databases">
        <authorList>
            <person name="Tran Van P."/>
        </authorList>
    </citation>
    <scope>NUCLEOTIDE SEQUENCE</scope>
</reference>
<evidence type="ECO:0000259" key="2">
    <source>
        <dbReference type="Pfam" id="PF00561"/>
    </source>
</evidence>
<dbReference type="InterPro" id="IPR051130">
    <property type="entry name" value="Mito_struct-func_regulator"/>
</dbReference>
<dbReference type="Pfam" id="PF03109">
    <property type="entry name" value="ABC1"/>
    <property type="match status" value="1"/>
</dbReference>
<dbReference type="InterPro" id="IPR004147">
    <property type="entry name" value="ABC1_dom"/>
</dbReference>
<evidence type="ECO:0000256" key="1">
    <source>
        <dbReference type="ARBA" id="ARBA00009670"/>
    </source>
</evidence>
<feature type="domain" description="AB hydrolase-1" evidence="2">
    <location>
        <begin position="520"/>
        <end position="757"/>
    </location>
</feature>
<sequence length="833" mass="94847">MWPARRLLKYGAVTGALLGTALSLKANQYSLDSIGVVRLGRAATTVHKTAAEKLLALCCTNRGVYIKVGQHIGALDYLLPKEYVETMKVLHSHAPCSKLEEIKRVLREDLKQDPMDIFMDFDPEPLGTASLAQVHKATLKDGTVVVAVKVQHPYVRGNSLVDMKTMEVLVKLVAWAFPDFQFQWLAEETKRNVPIELDFSQEGHNAEKVGSMFRDYTWLKVPRIYWELSTKRVLTMEYLEGGQVNDLNYIRDNKIDPYEVSDKLSQLYSQMIFIHGFVHSDPHPGNILVRKSPKEGVEIVLLDHGLYAVLTNEFRYQYSNLWLSILNSDKEAMKKNCDNLGVGDLYGLFVCMVAGRTWDAVLSGLEKTKFTTNEEVASRVSHYLLMSPNRMKPSSGDWAVTIDFVQEAVIISLSSGRNREMFEKEIPNLLPQISDVLAKVNRQMLLILKTNDLMRGVEATLKAQSRVVRWGWKSKDFFEQQKRDTPPPCLIDSSLGRHSHVKLNGVKFHYLETRGGRGQPLLLLLHGFPDCWLSWRHQIPVLADHFRVVALDLKGFGDSDKPLGRSSYRIDKLLIELRQFISALGVSSCTVVGHDLGGLLGWYLVHRYPDLVDKFVAISCPHPNVYWDELSRSSTLNSRWVKFSQLPYLPEMDALKEDLSIINQYFHHLPKTNSKDNYVEAYKYTFSRKEDWTGPINYYRNLPFSRVHEDGEPVRTPCLLLVGNKDEFVSLESVVKSTEYTDKFVLKIVEGGGHFPHQQLPEVVNKFLLAFLVVVHSPRQEKSPSRGLVNRMFDAVSSTVKYGNQMLDTVQRKKCNDENSLSARALYFGQSPS</sequence>
<dbReference type="GO" id="GO:0005743">
    <property type="term" value="C:mitochondrial inner membrane"/>
    <property type="evidence" value="ECO:0007669"/>
    <property type="project" value="TreeGrafter"/>
</dbReference>
<dbReference type="InterPro" id="IPR000073">
    <property type="entry name" value="AB_hydrolase_1"/>
</dbReference>
<protein>
    <recommendedName>
        <fullName evidence="5">Protein kinase domain-containing protein</fullName>
    </recommendedName>
</protein>
<dbReference type="PANTHER" id="PTHR43173">
    <property type="entry name" value="ABC1 FAMILY PROTEIN"/>
    <property type="match status" value="1"/>
</dbReference>
<dbReference type="Gene3D" id="3.40.50.1820">
    <property type="entry name" value="alpha/beta hydrolase"/>
    <property type="match status" value="1"/>
</dbReference>
<proteinExistence type="inferred from homology"/>
<dbReference type="GO" id="GO:0003824">
    <property type="term" value="F:catalytic activity"/>
    <property type="evidence" value="ECO:0007669"/>
    <property type="project" value="InterPro"/>
</dbReference>
<dbReference type="CDD" id="cd13969">
    <property type="entry name" value="ADCK1-like"/>
    <property type="match status" value="1"/>
</dbReference>
<accession>A0A7R9HZN3</accession>
<dbReference type="EMBL" id="OD565537">
    <property type="protein sequence ID" value="CAD7442031.1"/>
    <property type="molecule type" value="Genomic_DNA"/>
</dbReference>
<dbReference type="InterPro" id="IPR000639">
    <property type="entry name" value="Epox_hydrolase-like"/>
</dbReference>
<dbReference type="SUPFAM" id="SSF53474">
    <property type="entry name" value="alpha/beta-Hydrolases"/>
    <property type="match status" value="1"/>
</dbReference>
<dbReference type="Gene3D" id="1.10.510.10">
    <property type="entry name" value="Transferase(Phosphotransferase) domain 1"/>
    <property type="match status" value="1"/>
</dbReference>
<dbReference type="GO" id="GO:0007005">
    <property type="term" value="P:mitochondrion organization"/>
    <property type="evidence" value="ECO:0007669"/>
    <property type="project" value="TreeGrafter"/>
</dbReference>
<organism evidence="4">
    <name type="scientific">Timema bartmani</name>
    <dbReference type="NCBI Taxonomy" id="61472"/>
    <lineage>
        <taxon>Eukaryota</taxon>
        <taxon>Metazoa</taxon>
        <taxon>Ecdysozoa</taxon>
        <taxon>Arthropoda</taxon>
        <taxon>Hexapoda</taxon>
        <taxon>Insecta</taxon>
        <taxon>Pterygota</taxon>
        <taxon>Neoptera</taxon>
        <taxon>Polyneoptera</taxon>
        <taxon>Phasmatodea</taxon>
        <taxon>Timematodea</taxon>
        <taxon>Timematoidea</taxon>
        <taxon>Timematidae</taxon>
        <taxon>Timema</taxon>
    </lineage>
</organism>
<comment type="similarity">
    <text evidence="1">Belongs to the protein kinase superfamily. ADCK protein kinase family.</text>
</comment>
<dbReference type="PANTHER" id="PTHR43173:SF19">
    <property type="entry name" value="AARF DOMAIN-CONTAINING PROTEIN KINASE 1"/>
    <property type="match status" value="1"/>
</dbReference>
<dbReference type="InterPro" id="IPR011009">
    <property type="entry name" value="Kinase-like_dom_sf"/>
</dbReference>
<dbReference type="InterPro" id="IPR045307">
    <property type="entry name" value="ADCK1_dom"/>
</dbReference>
<gene>
    <name evidence="4" type="ORF">TBIB3V08_LOCUS4474</name>
</gene>
<evidence type="ECO:0000259" key="3">
    <source>
        <dbReference type="Pfam" id="PF03109"/>
    </source>
</evidence>
<dbReference type="GO" id="GO:0055088">
    <property type="term" value="P:lipid homeostasis"/>
    <property type="evidence" value="ECO:0007669"/>
    <property type="project" value="TreeGrafter"/>
</dbReference>
<feature type="domain" description="ABC1 atypical kinase-like" evidence="3">
    <location>
        <begin position="90"/>
        <end position="335"/>
    </location>
</feature>
<dbReference type="Pfam" id="PF00561">
    <property type="entry name" value="Abhydrolase_1"/>
    <property type="match status" value="1"/>
</dbReference>
<dbReference type="PRINTS" id="PR00412">
    <property type="entry name" value="EPOXHYDRLASE"/>
</dbReference>
<dbReference type="InterPro" id="IPR029058">
    <property type="entry name" value="AB_hydrolase_fold"/>
</dbReference>